<dbReference type="PANTHER" id="PTHR19143">
    <property type="entry name" value="FIBRINOGEN/TENASCIN/ANGIOPOEITIN"/>
    <property type="match status" value="1"/>
</dbReference>
<dbReference type="InterPro" id="IPR014716">
    <property type="entry name" value="Fibrinogen_a/b/g_C_1"/>
</dbReference>
<dbReference type="Proteomes" id="UP000596742">
    <property type="component" value="Unassembled WGS sequence"/>
</dbReference>
<dbReference type="FunFam" id="3.90.215.10:FF:000001">
    <property type="entry name" value="Tenascin isoform 1"/>
    <property type="match status" value="1"/>
</dbReference>
<dbReference type="SUPFAM" id="SSF56496">
    <property type="entry name" value="Fibrinogen C-terminal domain-like"/>
    <property type="match status" value="1"/>
</dbReference>
<dbReference type="AlphaFoldDB" id="A0A8B6E0V7"/>
<dbReference type="EMBL" id="UYJE01004436">
    <property type="protein sequence ID" value="VDI28014.1"/>
    <property type="molecule type" value="Genomic_DNA"/>
</dbReference>
<dbReference type="Gene3D" id="3.90.215.10">
    <property type="entry name" value="Gamma Fibrinogen, chain A, domain 1"/>
    <property type="match status" value="1"/>
</dbReference>
<keyword evidence="1" id="KW-1015">Disulfide bond</keyword>
<proteinExistence type="predicted"/>
<dbReference type="Pfam" id="PF00147">
    <property type="entry name" value="Fibrinogen_C"/>
    <property type="match status" value="1"/>
</dbReference>
<feature type="signal peptide" evidence="2">
    <location>
        <begin position="1"/>
        <end position="18"/>
    </location>
</feature>
<feature type="domain" description="Fibrinogen C-terminal" evidence="3">
    <location>
        <begin position="57"/>
        <end position="272"/>
    </location>
</feature>
<feature type="chain" id="PRO_5032868659" evidence="2">
    <location>
        <begin position="19"/>
        <end position="272"/>
    </location>
</feature>
<reference evidence="4" key="1">
    <citation type="submission" date="2018-11" db="EMBL/GenBank/DDBJ databases">
        <authorList>
            <person name="Alioto T."/>
            <person name="Alioto T."/>
        </authorList>
    </citation>
    <scope>NUCLEOTIDE SEQUENCE</scope>
</reference>
<dbReference type="PROSITE" id="PS00514">
    <property type="entry name" value="FIBRINOGEN_C_1"/>
    <property type="match status" value="1"/>
</dbReference>
<dbReference type="InterPro" id="IPR020837">
    <property type="entry name" value="Fibrinogen_CS"/>
</dbReference>
<name>A0A8B6E0V7_MYTGA</name>
<dbReference type="OrthoDB" id="6272435at2759"/>
<evidence type="ECO:0000313" key="5">
    <source>
        <dbReference type="Proteomes" id="UP000596742"/>
    </source>
</evidence>
<dbReference type="NCBIfam" id="NF040941">
    <property type="entry name" value="GGGWT_bact"/>
    <property type="match status" value="1"/>
</dbReference>
<evidence type="ECO:0000256" key="2">
    <source>
        <dbReference type="SAM" id="SignalP"/>
    </source>
</evidence>
<gene>
    <name evidence="4" type="ORF">MGAL_10B025444</name>
</gene>
<dbReference type="CDD" id="cd00087">
    <property type="entry name" value="FReD"/>
    <property type="match status" value="1"/>
</dbReference>
<dbReference type="PANTHER" id="PTHR19143:SF458">
    <property type="entry name" value="FIBRINOGEN C-TERMINAL DOMAIN-CONTAINING PROTEIN-RELATED"/>
    <property type="match status" value="1"/>
</dbReference>
<dbReference type="PROSITE" id="PS51406">
    <property type="entry name" value="FIBRINOGEN_C_2"/>
    <property type="match status" value="1"/>
</dbReference>
<dbReference type="InterPro" id="IPR050373">
    <property type="entry name" value="Fibrinogen_C-term_domain"/>
</dbReference>
<dbReference type="InterPro" id="IPR002181">
    <property type="entry name" value="Fibrinogen_a/b/g_C_dom"/>
</dbReference>
<dbReference type="SMART" id="SM00186">
    <property type="entry name" value="FBG"/>
    <property type="match status" value="1"/>
</dbReference>
<comment type="caution">
    <text evidence="4">The sequence shown here is derived from an EMBL/GenBank/DDBJ whole genome shotgun (WGS) entry which is preliminary data.</text>
</comment>
<organism evidence="4 5">
    <name type="scientific">Mytilus galloprovincialis</name>
    <name type="common">Mediterranean mussel</name>
    <dbReference type="NCBI Taxonomy" id="29158"/>
    <lineage>
        <taxon>Eukaryota</taxon>
        <taxon>Metazoa</taxon>
        <taxon>Spiralia</taxon>
        <taxon>Lophotrochozoa</taxon>
        <taxon>Mollusca</taxon>
        <taxon>Bivalvia</taxon>
        <taxon>Autobranchia</taxon>
        <taxon>Pteriomorphia</taxon>
        <taxon>Mytilida</taxon>
        <taxon>Mytiloidea</taxon>
        <taxon>Mytilidae</taxon>
        <taxon>Mytilinae</taxon>
        <taxon>Mytilus</taxon>
    </lineage>
</organism>
<protein>
    <submittedName>
        <fullName evidence="4">Ficolin</fullName>
    </submittedName>
</protein>
<evidence type="ECO:0000313" key="4">
    <source>
        <dbReference type="EMBL" id="VDI28014.1"/>
    </source>
</evidence>
<accession>A0A8B6E0V7</accession>
<evidence type="ECO:0000256" key="1">
    <source>
        <dbReference type="ARBA" id="ARBA00023157"/>
    </source>
</evidence>
<dbReference type="InterPro" id="IPR036056">
    <property type="entry name" value="Fibrinogen-like_C"/>
</dbReference>
<keyword evidence="2" id="KW-0732">Signal</keyword>
<dbReference type="GO" id="GO:0005615">
    <property type="term" value="C:extracellular space"/>
    <property type="evidence" value="ECO:0007669"/>
    <property type="project" value="TreeGrafter"/>
</dbReference>
<evidence type="ECO:0000259" key="3">
    <source>
        <dbReference type="PROSITE" id="PS51406"/>
    </source>
</evidence>
<keyword evidence="5" id="KW-1185">Reference proteome</keyword>
<sequence length="272" mass="30829">MTKYTIIGMILVIGASMADTDYSSDVTCLRKTVDKIVEVLSDSCACKKKKCESEEITCSAKRPSDCSDLDKATCKSGIYKIYPENTSGFNVFCEMEKHGGGWTVFQHRQNGKLDFYLDWESYKNGFGKLDGECWLGNDHLHQITSQGKYKLRIDMQDFEKNSRYASYKQFGVGDEKSGYKLTVAGYNGNAGDSFTYHNGKKFSTKDKDNDISGYNCAQSYNGAWWYGSCHYSNLNGLYLKGNHNSFANGIEWHSWKGYDYSLKTTTMMIRKA</sequence>